<dbReference type="InterPro" id="IPR017946">
    <property type="entry name" value="PLC-like_Pdiesterase_TIM-brl"/>
</dbReference>
<dbReference type="PROSITE" id="PS51704">
    <property type="entry name" value="GP_PDE"/>
    <property type="match status" value="1"/>
</dbReference>
<comment type="similarity">
    <text evidence="1">Belongs to the glycerophosphoryl diester phosphodiesterase family.</text>
</comment>
<dbReference type="GO" id="GO:0042597">
    <property type="term" value="C:periplasmic space"/>
    <property type="evidence" value="ECO:0007669"/>
    <property type="project" value="TreeGrafter"/>
</dbReference>
<evidence type="ECO:0000256" key="4">
    <source>
        <dbReference type="ARBA" id="ARBA00022798"/>
    </source>
</evidence>
<feature type="domain" description="GP-PDE" evidence="7">
    <location>
        <begin position="92"/>
        <end position="418"/>
    </location>
</feature>
<protein>
    <recommendedName>
        <fullName evidence="2">glycerophosphodiester phosphodiesterase</fullName>
        <ecNumber evidence="2">3.1.4.46</ecNumber>
    </recommendedName>
</protein>
<evidence type="ECO:0000313" key="8">
    <source>
        <dbReference type="EMBL" id="KWX02576.1"/>
    </source>
</evidence>
<name>A0A132MXX1_9ACTN</name>
<keyword evidence="4" id="KW-0319">Glycerol metabolism</keyword>
<dbReference type="GO" id="GO:0006071">
    <property type="term" value="P:glycerol metabolic process"/>
    <property type="evidence" value="ECO:0007669"/>
    <property type="project" value="UniProtKB-KW"/>
</dbReference>
<keyword evidence="3" id="KW-0732">Signal</keyword>
<evidence type="ECO:0000256" key="5">
    <source>
        <dbReference type="ARBA" id="ARBA00022801"/>
    </source>
</evidence>
<accession>A0A132MXX1</accession>
<dbReference type="InterPro" id="IPR030395">
    <property type="entry name" value="GP_PDE_dom"/>
</dbReference>
<dbReference type="PATRIC" id="fig|1469144.10.peg.3882"/>
<dbReference type="Pfam" id="PF03009">
    <property type="entry name" value="GDPD"/>
    <property type="match status" value="1"/>
</dbReference>
<dbReference type="GO" id="GO:0006629">
    <property type="term" value="P:lipid metabolic process"/>
    <property type="evidence" value="ECO:0007669"/>
    <property type="project" value="InterPro"/>
</dbReference>
<dbReference type="EC" id="3.1.4.46" evidence="2"/>
<dbReference type="Gene3D" id="3.20.20.190">
    <property type="entry name" value="Phosphatidylinositol (PI) phosphodiesterase"/>
    <property type="match status" value="1"/>
</dbReference>
<keyword evidence="5 8" id="KW-0378">Hydrolase</keyword>
<sequence length="430" mass="47259">MEIPATFGVSRDLVIAGLHHARGGSAGGQELADDREERGALVLTRTRATAVLAAGVAVVSAMLSSLAVSGPAEAAPAPRAEEVAERLSLPEPAVIGHRGASGYRPEHTLAAYKLAIQMGADVIEPDLVSTKDHVLVARHENEIGGTTDVASRPEFANRKKTKVIDGQTITGWFTEDFTLAELKTLRAKERIPSLRPHNTLYDGRYQVPTLQEVIDLAREETRRTGRRIWIYPETKHPTYFRSIGLPLEEALAATLKRNGWAGRNAPVLIQSFEPGALQRLDRLVGVRLVQLIDEKGAPADFVAKGDPRTYDDLVKPEGLKWIATFADGIGPAKKRIVPWDPRTQQALPPTTLVRDAHELGLLVHSWTFRNENQFLPADLRRGTDPGGYGDAYAEYETFYRLGVDGVFSDNPDTAVDARADFWEQQERQAS</sequence>
<evidence type="ECO:0000256" key="3">
    <source>
        <dbReference type="ARBA" id="ARBA00022729"/>
    </source>
</evidence>
<dbReference type="CDD" id="cd08602">
    <property type="entry name" value="GDPD_ScGlpQ1_like"/>
    <property type="match status" value="1"/>
</dbReference>
<dbReference type="PANTHER" id="PTHR43620">
    <property type="entry name" value="GLYCEROPHOSPHORYL DIESTER PHOSPHODIESTERASE"/>
    <property type="match status" value="1"/>
</dbReference>
<dbReference type="STRING" id="1469144.LI90_3619"/>
<organism evidence="8 9">
    <name type="scientific">Carbonactinospora thermoautotrophica</name>
    <dbReference type="NCBI Taxonomy" id="1469144"/>
    <lineage>
        <taxon>Bacteria</taxon>
        <taxon>Bacillati</taxon>
        <taxon>Actinomycetota</taxon>
        <taxon>Actinomycetes</taxon>
        <taxon>Kitasatosporales</taxon>
        <taxon>Carbonactinosporaceae</taxon>
        <taxon>Carbonactinospora</taxon>
    </lineage>
</organism>
<gene>
    <name evidence="8" type="ORF">LI90_3619</name>
</gene>
<comment type="caution">
    <text evidence="8">The sequence shown here is derived from an EMBL/GenBank/DDBJ whole genome shotgun (WGS) entry which is preliminary data.</text>
</comment>
<dbReference type="SUPFAM" id="SSF51695">
    <property type="entry name" value="PLC-like phosphodiesterases"/>
    <property type="match status" value="1"/>
</dbReference>
<dbReference type="PANTHER" id="PTHR43620:SF7">
    <property type="entry name" value="GLYCEROPHOSPHODIESTER PHOSPHODIESTERASE GDPD5-RELATED"/>
    <property type="match status" value="1"/>
</dbReference>
<evidence type="ECO:0000256" key="6">
    <source>
        <dbReference type="ARBA" id="ARBA00047512"/>
    </source>
</evidence>
<evidence type="ECO:0000256" key="1">
    <source>
        <dbReference type="ARBA" id="ARBA00007277"/>
    </source>
</evidence>
<evidence type="ECO:0000313" key="9">
    <source>
        <dbReference type="Proteomes" id="UP000070188"/>
    </source>
</evidence>
<keyword evidence="9" id="KW-1185">Reference proteome</keyword>
<proteinExistence type="inferred from homology"/>
<dbReference type="AlphaFoldDB" id="A0A132MXX1"/>
<comment type="catalytic activity">
    <reaction evidence="6">
        <text>a sn-glycero-3-phosphodiester + H2O = an alcohol + sn-glycerol 3-phosphate + H(+)</text>
        <dbReference type="Rhea" id="RHEA:12969"/>
        <dbReference type="ChEBI" id="CHEBI:15377"/>
        <dbReference type="ChEBI" id="CHEBI:15378"/>
        <dbReference type="ChEBI" id="CHEBI:30879"/>
        <dbReference type="ChEBI" id="CHEBI:57597"/>
        <dbReference type="ChEBI" id="CHEBI:83408"/>
        <dbReference type="EC" id="3.1.4.46"/>
    </reaction>
</comment>
<reference evidence="9" key="1">
    <citation type="submission" date="2015-04" db="EMBL/GenBank/DDBJ databases">
        <title>Physiological reanalysis, assessment of diazotrophy, and genome sequences of multiple isolates of Streptomyces thermoautotrophicus.</title>
        <authorList>
            <person name="MacKellar D.C."/>
            <person name="Lieber L."/>
            <person name="Norman J."/>
            <person name="Bolger A."/>
            <person name="Tobin C."/>
            <person name="Murray J.W."/>
            <person name="Chang R."/>
            <person name="Ford T."/>
            <person name="Nguyen P.Q."/>
            <person name="Woodward J."/>
            <person name="Permingeat H."/>
            <person name="Joshi N.S."/>
            <person name="Silver P.A."/>
            <person name="Usadel B."/>
            <person name="Rutherford A.W."/>
            <person name="Friesen M."/>
            <person name="Prell J."/>
        </authorList>
    </citation>
    <scope>NUCLEOTIDE SEQUENCE [LARGE SCALE GENOMIC DNA]</scope>
    <source>
        <strain evidence="9">H1</strain>
    </source>
</reference>
<evidence type="ECO:0000259" key="7">
    <source>
        <dbReference type="PROSITE" id="PS51704"/>
    </source>
</evidence>
<evidence type="ECO:0000256" key="2">
    <source>
        <dbReference type="ARBA" id="ARBA00012247"/>
    </source>
</evidence>
<dbReference type="GO" id="GO:0008889">
    <property type="term" value="F:glycerophosphodiester phosphodiesterase activity"/>
    <property type="evidence" value="ECO:0007669"/>
    <property type="project" value="UniProtKB-EC"/>
</dbReference>
<dbReference type="Proteomes" id="UP000070188">
    <property type="component" value="Unassembled WGS sequence"/>
</dbReference>
<dbReference type="EMBL" id="LAXD01000001">
    <property type="protein sequence ID" value="KWX02576.1"/>
    <property type="molecule type" value="Genomic_DNA"/>
</dbReference>